<dbReference type="EMBL" id="RDSM01000001">
    <property type="protein sequence ID" value="RXH58015.1"/>
    <property type="molecule type" value="Genomic_DNA"/>
</dbReference>
<dbReference type="PANTHER" id="PTHR32303:SF10">
    <property type="entry name" value="OUTER MEMBRANE PROTEIN ASSEMBLY FACTOR BAMB"/>
    <property type="match status" value="1"/>
</dbReference>
<protein>
    <submittedName>
        <fullName evidence="7">Putative polyvinyl-alcohol dehydrogenase</fullName>
    </submittedName>
</protein>
<feature type="signal peptide" evidence="4">
    <location>
        <begin position="1"/>
        <end position="28"/>
    </location>
</feature>
<evidence type="ECO:0000256" key="1">
    <source>
        <dbReference type="ARBA" id="ARBA00001931"/>
    </source>
</evidence>
<dbReference type="InterPro" id="IPR015943">
    <property type="entry name" value="WD40/YVTN_repeat-like_dom_sf"/>
</dbReference>
<dbReference type="InterPro" id="IPR018391">
    <property type="entry name" value="PQQ_b-propeller_rpt"/>
</dbReference>
<accession>A0A4Q0T2V6</accession>
<evidence type="ECO:0000313" key="7">
    <source>
        <dbReference type="EMBL" id="RXH58015.1"/>
    </source>
</evidence>
<dbReference type="OrthoDB" id="9794322at2"/>
<dbReference type="InterPro" id="IPR011047">
    <property type="entry name" value="Quinoprotein_ADH-like_sf"/>
</dbReference>
<dbReference type="Proteomes" id="UP000289437">
    <property type="component" value="Unassembled WGS sequence"/>
</dbReference>
<dbReference type="Pfam" id="PF01011">
    <property type="entry name" value="PQQ"/>
    <property type="match status" value="1"/>
</dbReference>
<feature type="chain" id="PRO_5020338192" evidence="4">
    <location>
        <begin position="29"/>
        <end position="546"/>
    </location>
</feature>
<dbReference type="RefSeq" id="WP_128912092.1">
    <property type="nucleotide sequence ID" value="NZ_RDSM01000001.1"/>
</dbReference>
<keyword evidence="8" id="KW-1185">Reference proteome</keyword>
<keyword evidence="4" id="KW-0732">Signal</keyword>
<name>A0A4Q0T2V6_9BACT</name>
<dbReference type="Gene3D" id="2.130.10.10">
    <property type="entry name" value="YVTN repeat-like/Quinoprotein amine dehydrogenase"/>
    <property type="match status" value="1"/>
</dbReference>
<evidence type="ECO:0000256" key="3">
    <source>
        <dbReference type="ARBA" id="ARBA00023002"/>
    </source>
</evidence>
<proteinExistence type="inferred from homology"/>
<evidence type="ECO:0000259" key="6">
    <source>
        <dbReference type="Pfam" id="PF13360"/>
    </source>
</evidence>
<evidence type="ECO:0000313" key="8">
    <source>
        <dbReference type="Proteomes" id="UP000289437"/>
    </source>
</evidence>
<comment type="similarity">
    <text evidence="2">Belongs to the bacterial PQQ dehydrogenase family.</text>
</comment>
<dbReference type="Gene3D" id="2.140.10.10">
    <property type="entry name" value="Quinoprotein alcohol dehydrogenase-like superfamily"/>
    <property type="match status" value="1"/>
</dbReference>
<comment type="caution">
    <text evidence="7">The sequence shown here is derived from an EMBL/GenBank/DDBJ whole genome shotgun (WGS) entry which is preliminary data.</text>
</comment>
<dbReference type="SUPFAM" id="SSF50998">
    <property type="entry name" value="Quinoprotein alcohol dehydrogenase-like"/>
    <property type="match status" value="1"/>
</dbReference>
<organism evidence="7 8">
    <name type="scientific">Granulicella sibirica</name>
    <dbReference type="NCBI Taxonomy" id="2479048"/>
    <lineage>
        <taxon>Bacteria</taxon>
        <taxon>Pseudomonadati</taxon>
        <taxon>Acidobacteriota</taxon>
        <taxon>Terriglobia</taxon>
        <taxon>Terriglobales</taxon>
        <taxon>Acidobacteriaceae</taxon>
        <taxon>Granulicella</taxon>
    </lineage>
</organism>
<dbReference type="GO" id="GO:0016491">
    <property type="term" value="F:oxidoreductase activity"/>
    <property type="evidence" value="ECO:0007669"/>
    <property type="project" value="UniProtKB-KW"/>
</dbReference>
<reference evidence="7 8" key="1">
    <citation type="submission" date="2018-11" db="EMBL/GenBank/DDBJ databases">
        <authorList>
            <person name="Mardanov A.V."/>
            <person name="Ravin N.V."/>
            <person name="Dedysh S.N."/>
        </authorList>
    </citation>
    <scope>NUCLEOTIDE SEQUENCE [LARGE SCALE GENOMIC DNA]</scope>
    <source>
        <strain evidence="7 8">AF10</strain>
    </source>
</reference>
<evidence type="ECO:0000256" key="2">
    <source>
        <dbReference type="ARBA" id="ARBA00008156"/>
    </source>
</evidence>
<dbReference type="PANTHER" id="PTHR32303">
    <property type="entry name" value="QUINOPROTEIN ALCOHOL DEHYDROGENASE (CYTOCHROME C)"/>
    <property type="match status" value="1"/>
</dbReference>
<feature type="domain" description="Pyrrolo-quinoline quinone repeat" evidence="5">
    <location>
        <begin position="38"/>
        <end position="316"/>
    </location>
</feature>
<sequence length="546" mass="57875">MKNPIHVSSFPFVFLALLSLISAFPTQAQKVELGAVEWPTSGQNAENSRSQPLEFLINASNVKDLSQKWVFEAGGDVYATPTVAGNDVYFPDSAGNLFAVKKDDGSLLWTHAISDYLGGTGARSRTSPAADSTQIYIGDFPGTNQVQTGTHVIAVDRETGTLRWVTQVDNHPAAFVSGSPVVFDGLVYVGVSSSEEGQAENQKYECCTFRGSIVALDAKTGRIVWRTYDVPDNDGQPGGYSGGAIWSSPAVDPVRKLLYTGTGNNYTVPAEVAACQKANPNAVCTSPDDHFDSVLAMDLKTGKIRWARRLQGSDTWTLVCIRPMLPQTNCQVPTSPDFDFGSGPNLIGNLVGIGQKSGIYWALNANDGKVVWSTQVGPSGTVGGILWGTATDGKRIYAAIANDLGHPYTLHPSGKTITWGAWSALDARTGKVLWQTPDPVAGSVDAGAVSVANGVVYAGSYSGQMYAMSSATGKILWSFASGGSVADGPAIVDGSVYWGSGYRKYKTGNNKLFKFTLPGLTDSFCPERVGCGVSRAADAPSGKEER</sequence>
<dbReference type="AlphaFoldDB" id="A0A4Q0T2V6"/>
<comment type="cofactor">
    <cofactor evidence="1">
        <name>pyrroloquinoline quinone</name>
        <dbReference type="ChEBI" id="CHEBI:58442"/>
    </cofactor>
</comment>
<dbReference type="Pfam" id="PF13360">
    <property type="entry name" value="PQQ_2"/>
    <property type="match status" value="1"/>
</dbReference>
<reference evidence="8" key="2">
    <citation type="submission" date="2019-02" db="EMBL/GenBank/DDBJ databases">
        <title>Granulicella sibirica sp. nov., a psychrotolerant acidobacterium isolated from an organic soil layer in forested tundra, West Siberia.</title>
        <authorList>
            <person name="Oshkin I.Y."/>
            <person name="Kulichevskaya I.S."/>
            <person name="Rijpstra W.I.C."/>
            <person name="Sinninghe Damste J.S."/>
            <person name="Rakitin A.L."/>
            <person name="Ravin N.V."/>
            <person name="Dedysh S.N."/>
        </authorList>
    </citation>
    <scope>NUCLEOTIDE SEQUENCE [LARGE SCALE GENOMIC DNA]</scope>
    <source>
        <strain evidence="8">AF10</strain>
    </source>
</reference>
<feature type="domain" description="Pyrrolo-quinoline quinone repeat" evidence="6">
    <location>
        <begin position="423"/>
        <end position="498"/>
    </location>
</feature>
<dbReference type="InterPro" id="IPR002372">
    <property type="entry name" value="PQQ_rpt_dom"/>
</dbReference>
<keyword evidence="3" id="KW-0560">Oxidoreductase</keyword>
<dbReference type="SMART" id="SM00564">
    <property type="entry name" value="PQQ"/>
    <property type="match status" value="7"/>
</dbReference>
<evidence type="ECO:0000259" key="5">
    <source>
        <dbReference type="Pfam" id="PF01011"/>
    </source>
</evidence>
<gene>
    <name evidence="7" type="ORF">GRAN_1325</name>
</gene>
<evidence type="ECO:0000256" key="4">
    <source>
        <dbReference type="SAM" id="SignalP"/>
    </source>
</evidence>